<proteinExistence type="predicted"/>
<accession>A0A059MNL2</accession>
<evidence type="ECO:0000313" key="1">
    <source>
        <dbReference type="EMBL" id="UYF96283.1"/>
    </source>
</evidence>
<dbReference type="Pfam" id="PF00903">
    <property type="entry name" value="Glyoxalase"/>
    <property type="match status" value="1"/>
</dbReference>
<dbReference type="InterPro" id="IPR029068">
    <property type="entry name" value="Glyas_Bleomycin-R_OHBP_Dase"/>
</dbReference>
<reference evidence="1" key="1">
    <citation type="submission" date="2022-09" db="EMBL/GenBank/DDBJ databases">
        <title>The genome sequence of Rhodococcus aetherivorans N1.</title>
        <authorList>
            <person name="Jiang W."/>
        </authorList>
    </citation>
    <scope>NUCLEOTIDE SEQUENCE</scope>
    <source>
        <strain evidence="1">N1</strain>
    </source>
</reference>
<sequence length="139" mass="14811">MRTNSIFPVVPAHDVARSRDFYAGLLGLRVVFDSGWYAQLQAATDETVQLGLVARGHETIPRAHLSAPAGVLISVEVDDVDAVYARAGDLALPVALELRDEDFGQRHFMTVDPDGLLVDVITVIPYAPEVAGSGAVVTG</sequence>
<dbReference type="Gene3D" id="3.30.720.120">
    <property type="match status" value="1"/>
</dbReference>
<dbReference type="RefSeq" id="WP_029544686.1">
    <property type="nucleotide sequence ID" value="NZ_BAAAYP010000019.1"/>
</dbReference>
<dbReference type="EMBL" id="CP106982">
    <property type="protein sequence ID" value="UYF96283.1"/>
    <property type="molecule type" value="Genomic_DNA"/>
</dbReference>
<dbReference type="Proteomes" id="UP001163947">
    <property type="component" value="Chromosome"/>
</dbReference>
<dbReference type="SUPFAM" id="SSF54593">
    <property type="entry name" value="Glyoxalase/Bleomycin resistance protein/Dihydroxybiphenyl dioxygenase"/>
    <property type="match status" value="1"/>
</dbReference>
<name>A0A059MNL2_9NOCA</name>
<organism evidence="1 2">
    <name type="scientific">Rhodococcus aetherivorans</name>
    <dbReference type="NCBI Taxonomy" id="191292"/>
    <lineage>
        <taxon>Bacteria</taxon>
        <taxon>Bacillati</taxon>
        <taxon>Actinomycetota</taxon>
        <taxon>Actinomycetes</taxon>
        <taxon>Mycobacteriales</taxon>
        <taxon>Nocardiaceae</taxon>
        <taxon>Rhodococcus</taxon>
    </lineage>
</organism>
<dbReference type="PROSITE" id="PS51819">
    <property type="entry name" value="VOC"/>
    <property type="match status" value="1"/>
</dbReference>
<protein>
    <submittedName>
        <fullName evidence="1">VOC family protein</fullName>
    </submittedName>
</protein>
<dbReference type="AlphaFoldDB" id="A0A059MNL2"/>
<evidence type="ECO:0000313" key="2">
    <source>
        <dbReference type="Proteomes" id="UP001163947"/>
    </source>
</evidence>
<dbReference type="Gene3D" id="3.30.720.110">
    <property type="match status" value="1"/>
</dbReference>
<dbReference type="InterPro" id="IPR004360">
    <property type="entry name" value="Glyas_Fos-R_dOase_dom"/>
</dbReference>
<dbReference type="InterPro" id="IPR037523">
    <property type="entry name" value="VOC_core"/>
</dbReference>
<dbReference type="GeneID" id="83620996"/>
<gene>
    <name evidence="1" type="ORF">OCS65_11225</name>
</gene>